<dbReference type="RefSeq" id="WP_126164550.1">
    <property type="nucleotide sequence ID" value="NZ_PELO01000056.1"/>
</dbReference>
<reference evidence="3" key="1">
    <citation type="submission" date="2017-10" db="EMBL/GenBank/DDBJ databases">
        <authorList>
            <person name="Wilpiszeski R.L."/>
            <person name="Zhidan Z."/>
            <person name="House C.H."/>
        </authorList>
    </citation>
    <scope>NUCLEOTIDE SEQUENCE</scope>
    <source>
        <strain evidence="3">12_S12</strain>
    </source>
</reference>
<dbReference type="SMART" id="SM00886">
    <property type="entry name" value="Dabb"/>
    <property type="match status" value="1"/>
</dbReference>
<comment type="caution">
    <text evidence="2">The sequence shown here is derived from an EMBL/GenBank/DDBJ whole genome shotgun (WGS) entry which is preliminary data.</text>
</comment>
<sequence length="102" mass="11837">MVEHLILFNWDGDEEEVLAMVEEARRVLLEIPGVCGLAFGRALAPGTRYRYWLSLRFRGAEVVPFYRDHPTHQRFANQVFRPKAKDRLTTDFEVLEEVPCGS</sequence>
<protein>
    <submittedName>
        <fullName evidence="2">Stress responsive protein</fullName>
    </submittedName>
</protein>
<proteinExistence type="predicted"/>
<dbReference type="Pfam" id="PF07876">
    <property type="entry name" value="Dabb"/>
    <property type="match status" value="1"/>
</dbReference>
<reference evidence="4 5" key="2">
    <citation type="journal article" date="2019" name="Extremophiles">
        <title>Biogeography of thermophiles and predominance of Thermus scotoductus in domestic water heaters.</title>
        <authorList>
            <person name="Wilpiszeski R.L."/>
            <person name="Zhang Z."/>
            <person name="House C.H."/>
        </authorList>
    </citation>
    <scope>NUCLEOTIDE SEQUENCE [LARGE SCALE GENOMIC DNA]</scope>
    <source>
        <strain evidence="3 5">12_S12</strain>
        <strain evidence="2 4">20_S20</strain>
    </source>
</reference>
<dbReference type="AlphaFoldDB" id="A0A430SCL7"/>
<evidence type="ECO:0000259" key="1">
    <source>
        <dbReference type="PROSITE" id="PS51502"/>
    </source>
</evidence>
<evidence type="ECO:0000313" key="2">
    <source>
        <dbReference type="EMBL" id="RTH34172.1"/>
    </source>
</evidence>
<organism evidence="2 4">
    <name type="scientific">Thermus scotoductus</name>
    <dbReference type="NCBI Taxonomy" id="37636"/>
    <lineage>
        <taxon>Bacteria</taxon>
        <taxon>Thermotogati</taxon>
        <taxon>Deinococcota</taxon>
        <taxon>Deinococci</taxon>
        <taxon>Thermales</taxon>
        <taxon>Thermaceae</taxon>
        <taxon>Thermus</taxon>
    </lineage>
</organism>
<dbReference type="InterPro" id="IPR013097">
    <property type="entry name" value="Dabb"/>
</dbReference>
<dbReference type="SUPFAM" id="SSF54909">
    <property type="entry name" value="Dimeric alpha+beta barrel"/>
    <property type="match status" value="1"/>
</dbReference>
<gene>
    <name evidence="3" type="ORF">CSW25_08425</name>
    <name evidence="2" type="ORF">CSW33_02355</name>
</gene>
<dbReference type="EMBL" id="PEML01000270">
    <property type="protein sequence ID" value="RTI06486.1"/>
    <property type="molecule type" value="Genomic_DNA"/>
</dbReference>
<accession>A0A430SCL7</accession>
<dbReference type="EMBL" id="PEMD01000046">
    <property type="protein sequence ID" value="RTH34172.1"/>
    <property type="molecule type" value="Genomic_DNA"/>
</dbReference>
<dbReference type="Gene3D" id="3.30.70.100">
    <property type="match status" value="1"/>
</dbReference>
<evidence type="ECO:0000313" key="4">
    <source>
        <dbReference type="Proteomes" id="UP000286928"/>
    </source>
</evidence>
<dbReference type="Proteomes" id="UP000286928">
    <property type="component" value="Unassembled WGS sequence"/>
</dbReference>
<feature type="domain" description="Stress-response A/B barrel" evidence="1">
    <location>
        <begin position="2"/>
        <end position="92"/>
    </location>
</feature>
<evidence type="ECO:0000313" key="5">
    <source>
        <dbReference type="Proteomes" id="UP000287962"/>
    </source>
</evidence>
<keyword evidence="5" id="KW-1185">Reference proteome</keyword>
<dbReference type="PROSITE" id="PS51502">
    <property type="entry name" value="S_R_A_B_BARREL"/>
    <property type="match status" value="1"/>
</dbReference>
<dbReference type="InterPro" id="IPR011008">
    <property type="entry name" value="Dimeric_a/b-barrel"/>
</dbReference>
<name>A0A430SCL7_THESC</name>
<evidence type="ECO:0000313" key="3">
    <source>
        <dbReference type="EMBL" id="RTI06486.1"/>
    </source>
</evidence>
<dbReference type="Proteomes" id="UP000287962">
    <property type="component" value="Unassembled WGS sequence"/>
</dbReference>